<dbReference type="Pfam" id="PF00324">
    <property type="entry name" value="AA_permease"/>
    <property type="match status" value="1"/>
</dbReference>
<keyword evidence="6 7" id="KW-0472">Membrane</keyword>
<keyword evidence="4" id="KW-0029">Amino-acid transport</keyword>
<dbReference type="OrthoDB" id="3900342at2759"/>
<dbReference type="InterPro" id="IPR004841">
    <property type="entry name" value="AA-permease/SLC12A_dom"/>
</dbReference>
<feature type="transmembrane region" description="Helical" evidence="7">
    <location>
        <begin position="467"/>
        <end position="487"/>
    </location>
</feature>
<evidence type="ECO:0000313" key="10">
    <source>
        <dbReference type="Proteomes" id="UP000053617"/>
    </source>
</evidence>
<evidence type="ECO:0000256" key="2">
    <source>
        <dbReference type="ARBA" id="ARBA00022448"/>
    </source>
</evidence>
<dbReference type="HOGENOM" id="CLU_007946_12_2_1"/>
<evidence type="ECO:0000259" key="8">
    <source>
        <dbReference type="Pfam" id="PF00324"/>
    </source>
</evidence>
<keyword evidence="2" id="KW-0813">Transport</keyword>
<proteinExistence type="predicted"/>
<evidence type="ECO:0000256" key="5">
    <source>
        <dbReference type="ARBA" id="ARBA00022989"/>
    </source>
</evidence>
<dbReference type="PANTHER" id="PTHR43341">
    <property type="entry name" value="AMINO ACID PERMEASE"/>
    <property type="match status" value="1"/>
</dbReference>
<feature type="transmembrane region" description="Helical" evidence="7">
    <location>
        <begin position="264"/>
        <end position="282"/>
    </location>
</feature>
<name>A0A0D2IC38_9EURO</name>
<dbReference type="Proteomes" id="UP000053617">
    <property type="component" value="Unassembled WGS sequence"/>
</dbReference>
<evidence type="ECO:0000256" key="4">
    <source>
        <dbReference type="ARBA" id="ARBA00022970"/>
    </source>
</evidence>
<dbReference type="PIRSF" id="PIRSF006060">
    <property type="entry name" value="AA_transporter"/>
    <property type="match status" value="1"/>
</dbReference>
<evidence type="ECO:0000256" key="7">
    <source>
        <dbReference type="SAM" id="Phobius"/>
    </source>
</evidence>
<comment type="subcellular location">
    <subcellularLocation>
        <location evidence="1">Membrane</location>
        <topology evidence="1">Multi-pass membrane protein</topology>
    </subcellularLocation>
</comment>
<keyword evidence="3 7" id="KW-0812">Transmembrane</keyword>
<feature type="transmembrane region" description="Helical" evidence="7">
    <location>
        <begin position="362"/>
        <end position="382"/>
    </location>
</feature>
<feature type="transmembrane region" description="Helical" evidence="7">
    <location>
        <begin position="317"/>
        <end position="342"/>
    </location>
</feature>
<dbReference type="Gene3D" id="1.20.1740.10">
    <property type="entry name" value="Amino acid/polyamine transporter I"/>
    <property type="match status" value="1"/>
</dbReference>
<keyword evidence="5 7" id="KW-1133">Transmembrane helix</keyword>
<feature type="transmembrane region" description="Helical" evidence="7">
    <location>
        <begin position="68"/>
        <end position="88"/>
    </location>
</feature>
<feature type="transmembrane region" description="Helical" evidence="7">
    <location>
        <begin position="43"/>
        <end position="62"/>
    </location>
</feature>
<dbReference type="GO" id="GO:0015171">
    <property type="term" value="F:amino acid transmembrane transporter activity"/>
    <property type="evidence" value="ECO:0007669"/>
    <property type="project" value="TreeGrafter"/>
</dbReference>
<keyword evidence="10" id="KW-1185">Reference proteome</keyword>
<protein>
    <recommendedName>
        <fullName evidence="8">Amino acid permease/ SLC12A domain-containing protein</fullName>
    </recommendedName>
</protein>
<feature type="domain" description="Amino acid permease/ SLC12A" evidence="8">
    <location>
        <begin position="40"/>
        <end position="490"/>
    </location>
</feature>
<dbReference type="PROSITE" id="PS00218">
    <property type="entry name" value="AMINO_ACID_PERMEASE_1"/>
    <property type="match status" value="1"/>
</dbReference>
<reference evidence="9 10" key="1">
    <citation type="submission" date="2015-01" db="EMBL/GenBank/DDBJ databases">
        <title>The Genome Sequence of Rhinocladiella mackenzie CBS 650.93.</title>
        <authorList>
            <consortium name="The Broad Institute Genomics Platform"/>
            <person name="Cuomo C."/>
            <person name="de Hoog S."/>
            <person name="Gorbushina A."/>
            <person name="Stielow B."/>
            <person name="Teixiera M."/>
            <person name="Abouelleil A."/>
            <person name="Chapman S.B."/>
            <person name="Priest M."/>
            <person name="Young S.K."/>
            <person name="Wortman J."/>
            <person name="Nusbaum C."/>
            <person name="Birren B."/>
        </authorList>
    </citation>
    <scope>NUCLEOTIDE SEQUENCE [LARGE SCALE GENOMIC DNA]</scope>
    <source>
        <strain evidence="9 10">CBS 650.93</strain>
    </source>
</reference>
<evidence type="ECO:0000256" key="6">
    <source>
        <dbReference type="ARBA" id="ARBA00023136"/>
    </source>
</evidence>
<evidence type="ECO:0000256" key="3">
    <source>
        <dbReference type="ARBA" id="ARBA00022692"/>
    </source>
</evidence>
<dbReference type="FunFam" id="1.20.1740.10:FF:000001">
    <property type="entry name" value="Amino acid permease"/>
    <property type="match status" value="1"/>
</dbReference>
<dbReference type="VEuPathDB" id="FungiDB:Z518_06931"/>
<evidence type="ECO:0000313" key="9">
    <source>
        <dbReference type="EMBL" id="KIX03379.1"/>
    </source>
</evidence>
<dbReference type="InterPro" id="IPR050524">
    <property type="entry name" value="APC_YAT"/>
</dbReference>
<dbReference type="GO" id="GO:0016020">
    <property type="term" value="C:membrane"/>
    <property type="evidence" value="ECO:0007669"/>
    <property type="project" value="UniProtKB-SubCell"/>
</dbReference>
<dbReference type="EMBL" id="KN847479">
    <property type="protein sequence ID" value="KIX03379.1"/>
    <property type="molecule type" value="Genomic_DNA"/>
</dbReference>
<evidence type="ECO:0000256" key="1">
    <source>
        <dbReference type="ARBA" id="ARBA00004141"/>
    </source>
</evidence>
<dbReference type="PANTHER" id="PTHR43341:SF26">
    <property type="entry name" value="GENERAL AMINO ACID PERMEASE AGP3"/>
    <property type="match status" value="1"/>
</dbReference>
<gene>
    <name evidence="9" type="ORF">Z518_06931</name>
</gene>
<dbReference type="STRING" id="1442369.A0A0D2IC38"/>
<dbReference type="InterPro" id="IPR004840">
    <property type="entry name" value="Amino_acid_permease_CS"/>
</dbReference>
<feature type="transmembrane region" description="Helical" evidence="7">
    <location>
        <begin position="388"/>
        <end position="412"/>
    </location>
</feature>
<sequence>MADIKIAQEESLSRHSSQNVEDFQVIDPHSGVKRGLKTRHLSMMALAGIIGPGLLIGSGGALANGGPAALLIGFGVIGIIAFSIMQSLGEMTTLYPSGGAFTTLADRFVDPAFGTAVGWNYFVIWAAVLANEYNVLSSIFVFWSDKVPLWGYFLIFWFAFLGFQLLGVTTFGEAEFWLALAKLLGLTAYFIFSIVYAAGGLIGQKGALGFRYWHNPGAFSHGFRGVASVFVFCSTFYAGCESIAVAATETKNPKVAVPRAIRQVFWRIIFIYMGSAFFFGLTCPSNADSLVDGESRALKSPMTIAIQNAGWEGGVHLINAFILITCLSAVNSSIYIGSRTVLFMAQEKKAPKFLGYTDSRGVPVFAIIFTNLFGALSMMNVSTGAGKAYGYIVNLSGVSTFIVWGAISFIHIRFRSAWSAQGRSERQLPFKSFLYPWNAYFGLAANLFLGLVQGWTTLSPFNAGNFVDAYILLPLFPIIYFGYKFLFKTKYWHLYEIDLDVGRRRDVDAAAAVDEESSGEEYIGAVKKPFWKRLAENF</sequence>
<feature type="transmembrane region" description="Helical" evidence="7">
    <location>
        <begin position="433"/>
        <end position="455"/>
    </location>
</feature>
<feature type="transmembrane region" description="Helical" evidence="7">
    <location>
        <begin position="183"/>
        <end position="202"/>
    </location>
</feature>
<dbReference type="GeneID" id="25295002"/>
<accession>A0A0D2IC38</accession>
<organism evidence="9 10">
    <name type="scientific">Rhinocladiella mackenziei CBS 650.93</name>
    <dbReference type="NCBI Taxonomy" id="1442369"/>
    <lineage>
        <taxon>Eukaryota</taxon>
        <taxon>Fungi</taxon>
        <taxon>Dikarya</taxon>
        <taxon>Ascomycota</taxon>
        <taxon>Pezizomycotina</taxon>
        <taxon>Eurotiomycetes</taxon>
        <taxon>Chaetothyriomycetidae</taxon>
        <taxon>Chaetothyriales</taxon>
        <taxon>Herpotrichiellaceae</taxon>
        <taxon>Rhinocladiella</taxon>
    </lineage>
</organism>
<feature type="transmembrane region" description="Helical" evidence="7">
    <location>
        <begin position="222"/>
        <end position="244"/>
    </location>
</feature>
<dbReference type="AlphaFoldDB" id="A0A0D2IC38"/>
<dbReference type="RefSeq" id="XP_013270515.1">
    <property type="nucleotide sequence ID" value="XM_013415061.1"/>
</dbReference>
<feature type="transmembrane region" description="Helical" evidence="7">
    <location>
        <begin position="149"/>
        <end position="171"/>
    </location>
</feature>